<feature type="domain" description="Luciferase-like" evidence="2">
    <location>
        <begin position="11"/>
        <end position="95"/>
    </location>
</feature>
<dbReference type="InterPro" id="IPR050564">
    <property type="entry name" value="F420-G6PD/mer"/>
</dbReference>
<protein>
    <submittedName>
        <fullName evidence="3">LLM class flavin-dependent oxidoreductase</fullName>
    </submittedName>
</protein>
<sequence length="251" mass="26684">MRAALSIGLSGATDARAIRALAPRIERLGFSGLWLNDVPKGDSLAGLRVAASVTGTLRLATGVIPLDRRPADSLDLGGLPAERTTLGIGSGAARHPLGLVERGIATLRATEAAIVVGALGPRMRRLAATRADGVLFNWLTPDAAARAHSELRAAAGDRDVRSVLYVRTITDERARSALEREADRYASVPSYAANFERLGISAIDATMHRPSGLRAFDVVDEIVLRAVTATGSLEELERFVEDAASWRLEAE</sequence>
<dbReference type="SUPFAM" id="SSF51679">
    <property type="entry name" value="Bacterial luciferase-like"/>
    <property type="match status" value="1"/>
</dbReference>
<accession>A0A4V1QX83</accession>
<gene>
    <name evidence="3" type="ORF">ESP51_13190</name>
</gene>
<dbReference type="Gene3D" id="3.20.20.30">
    <property type="entry name" value="Luciferase-like domain"/>
    <property type="match status" value="2"/>
</dbReference>
<dbReference type="InterPro" id="IPR011251">
    <property type="entry name" value="Luciferase-like_dom"/>
</dbReference>
<dbReference type="InterPro" id="IPR036661">
    <property type="entry name" value="Luciferase-like_sf"/>
</dbReference>
<evidence type="ECO:0000259" key="2">
    <source>
        <dbReference type="Pfam" id="PF00296"/>
    </source>
</evidence>
<dbReference type="Pfam" id="PF00296">
    <property type="entry name" value="Bac_luciferase"/>
    <property type="match status" value="2"/>
</dbReference>
<dbReference type="OrthoDB" id="7054907at2"/>
<proteinExistence type="predicted"/>
<keyword evidence="1" id="KW-0560">Oxidoreductase</keyword>
<dbReference type="RefSeq" id="WP_129521362.1">
    <property type="nucleotide sequence ID" value="NZ_SDPN01000025.1"/>
</dbReference>
<organism evidence="3 4">
    <name type="scientific">Agromyces albus</name>
    <dbReference type="NCBI Taxonomy" id="205332"/>
    <lineage>
        <taxon>Bacteria</taxon>
        <taxon>Bacillati</taxon>
        <taxon>Actinomycetota</taxon>
        <taxon>Actinomycetes</taxon>
        <taxon>Micrococcales</taxon>
        <taxon>Microbacteriaceae</taxon>
        <taxon>Agromyces</taxon>
    </lineage>
</organism>
<feature type="domain" description="Luciferase-like" evidence="2">
    <location>
        <begin position="114"/>
        <end position="236"/>
    </location>
</feature>
<comment type="caution">
    <text evidence="3">The sequence shown here is derived from an EMBL/GenBank/DDBJ whole genome shotgun (WGS) entry which is preliminary data.</text>
</comment>
<dbReference type="PANTHER" id="PTHR43244:SF1">
    <property type="entry name" value="5,10-METHYLENETETRAHYDROMETHANOPTERIN REDUCTASE"/>
    <property type="match status" value="1"/>
</dbReference>
<evidence type="ECO:0000256" key="1">
    <source>
        <dbReference type="ARBA" id="ARBA00023002"/>
    </source>
</evidence>
<dbReference type="GO" id="GO:0016705">
    <property type="term" value="F:oxidoreductase activity, acting on paired donors, with incorporation or reduction of molecular oxygen"/>
    <property type="evidence" value="ECO:0007669"/>
    <property type="project" value="InterPro"/>
</dbReference>
<dbReference type="Proteomes" id="UP000293865">
    <property type="component" value="Unassembled WGS sequence"/>
</dbReference>
<evidence type="ECO:0000313" key="4">
    <source>
        <dbReference type="Proteomes" id="UP000293865"/>
    </source>
</evidence>
<dbReference type="PANTHER" id="PTHR43244">
    <property type="match status" value="1"/>
</dbReference>
<name>A0A4V1QX83_9MICO</name>
<dbReference type="AlphaFoldDB" id="A0A4V1QX83"/>
<keyword evidence="4" id="KW-1185">Reference proteome</keyword>
<evidence type="ECO:0000313" key="3">
    <source>
        <dbReference type="EMBL" id="RXZ68756.1"/>
    </source>
</evidence>
<reference evidence="3 4" key="1">
    <citation type="submission" date="2019-01" db="EMBL/GenBank/DDBJ databases">
        <title>Agromyces.</title>
        <authorList>
            <person name="Li J."/>
        </authorList>
    </citation>
    <scope>NUCLEOTIDE SEQUENCE [LARGE SCALE GENOMIC DNA]</scope>
    <source>
        <strain evidence="3 4">DSM 15934</strain>
    </source>
</reference>
<dbReference type="EMBL" id="SDPN01000025">
    <property type="protein sequence ID" value="RXZ68756.1"/>
    <property type="molecule type" value="Genomic_DNA"/>
</dbReference>